<dbReference type="CDD" id="cd02042">
    <property type="entry name" value="ParAB_family"/>
    <property type="match status" value="1"/>
</dbReference>
<dbReference type="InterPro" id="IPR027417">
    <property type="entry name" value="P-loop_NTPase"/>
</dbReference>
<dbReference type="EMBL" id="FOEV01000018">
    <property type="protein sequence ID" value="SER36692.1"/>
    <property type="molecule type" value="Genomic_DNA"/>
</dbReference>
<proteinExistence type="predicted"/>
<dbReference type="Pfam" id="PF01656">
    <property type="entry name" value="CbiA"/>
    <property type="match status" value="1"/>
</dbReference>
<organism evidence="2 3">
    <name type="scientific">Pseudomonas lutea</name>
    <dbReference type="NCBI Taxonomy" id="243924"/>
    <lineage>
        <taxon>Bacteria</taxon>
        <taxon>Pseudomonadati</taxon>
        <taxon>Pseudomonadota</taxon>
        <taxon>Gammaproteobacteria</taxon>
        <taxon>Pseudomonadales</taxon>
        <taxon>Pseudomonadaceae</taxon>
        <taxon>Pseudomonas</taxon>
    </lineage>
</organism>
<feature type="domain" description="CobQ/CobB/MinD/ParA nucleotide binding" evidence="1">
    <location>
        <begin position="3"/>
        <end position="167"/>
    </location>
</feature>
<dbReference type="RefSeq" id="WP_074829661.1">
    <property type="nucleotide sequence ID" value="NZ_FOEV01000018.1"/>
</dbReference>
<dbReference type="PIRSF" id="PIRSF009320">
    <property type="entry name" value="Nuc_binding_HP_1000"/>
    <property type="match status" value="1"/>
</dbReference>
<dbReference type="AlphaFoldDB" id="A0A9X8MH48"/>
<gene>
    <name evidence="2" type="ORF">SAMN05216409_11863</name>
</gene>
<dbReference type="SUPFAM" id="SSF52540">
    <property type="entry name" value="P-loop containing nucleoside triphosphate hydrolases"/>
    <property type="match status" value="1"/>
</dbReference>
<name>A0A9X8MH48_9PSED</name>
<sequence length="240" mass="26191">MKIAVANPKGGVGKTMISVQISIERARIGRKVLLADGDPQKTSSNATTVRMRAGIEPVVMGAHLPHGDEFFHQVANQGALYDDVVMDVGGFDSEALRSALVLADVLLVPVHPRAFDSWALGRMSQLIQDANRSRVMANRSPVTTYCILSKADPLIKGKHTSDNLSTIEAIDHFETLPYLEAPLVDRKSFALSAAMGLSVEEMPKAERDEKACEELRTLMAAIFENVIPPRIDETEEVKPS</sequence>
<dbReference type="Proteomes" id="UP000183210">
    <property type="component" value="Unassembled WGS sequence"/>
</dbReference>
<reference evidence="2 3" key="1">
    <citation type="submission" date="2016-10" db="EMBL/GenBank/DDBJ databases">
        <authorList>
            <person name="Varghese N."/>
            <person name="Submissions S."/>
        </authorList>
    </citation>
    <scope>NUCLEOTIDE SEQUENCE [LARGE SCALE GENOMIC DNA]</scope>
    <source>
        <strain evidence="2 3">LMG 21974</strain>
    </source>
</reference>
<evidence type="ECO:0000313" key="3">
    <source>
        <dbReference type="Proteomes" id="UP000183210"/>
    </source>
</evidence>
<dbReference type="Gene3D" id="3.40.50.300">
    <property type="entry name" value="P-loop containing nucleotide triphosphate hydrolases"/>
    <property type="match status" value="1"/>
</dbReference>
<evidence type="ECO:0000259" key="1">
    <source>
        <dbReference type="Pfam" id="PF01656"/>
    </source>
</evidence>
<protein>
    <submittedName>
        <fullName evidence="2">Chromosome partitioning protein</fullName>
    </submittedName>
</protein>
<dbReference type="InterPro" id="IPR002586">
    <property type="entry name" value="CobQ/CobB/MinD/ParA_Nub-bd_dom"/>
</dbReference>
<dbReference type="PANTHER" id="PTHR13696:SF96">
    <property type="entry name" value="COBQ_COBB_MIND_PARA NUCLEOTIDE BINDING DOMAIN-CONTAINING PROTEIN"/>
    <property type="match status" value="1"/>
</dbReference>
<comment type="caution">
    <text evidence="2">The sequence shown here is derived from an EMBL/GenBank/DDBJ whole genome shotgun (WGS) entry which is preliminary data.</text>
</comment>
<accession>A0A9X8MH48</accession>
<dbReference type="InterPro" id="IPR050678">
    <property type="entry name" value="DNA_Partitioning_ATPase"/>
</dbReference>
<dbReference type="GeneID" id="300268737"/>
<dbReference type="PANTHER" id="PTHR13696">
    <property type="entry name" value="P-LOOP CONTAINING NUCLEOSIDE TRIPHOSPHATE HYDROLASE"/>
    <property type="match status" value="1"/>
</dbReference>
<evidence type="ECO:0000313" key="2">
    <source>
        <dbReference type="EMBL" id="SER36692.1"/>
    </source>
</evidence>